<evidence type="ECO:0000256" key="1">
    <source>
        <dbReference type="SAM" id="Phobius"/>
    </source>
</evidence>
<keyword evidence="3" id="KW-1185">Reference proteome</keyword>
<feature type="transmembrane region" description="Helical" evidence="1">
    <location>
        <begin position="12"/>
        <end position="36"/>
    </location>
</feature>
<dbReference type="Pfam" id="PF03929">
    <property type="entry name" value="PepSY_TM"/>
    <property type="match status" value="1"/>
</dbReference>
<feature type="transmembrane region" description="Helical" evidence="1">
    <location>
        <begin position="455"/>
        <end position="472"/>
    </location>
</feature>
<gene>
    <name evidence="2" type="ORF">DSM00_2064</name>
</gene>
<organism evidence="2 3">
    <name type="scientific">Leeuwenhoekiella aequorea</name>
    <dbReference type="NCBI Taxonomy" id="283736"/>
    <lineage>
        <taxon>Bacteria</taxon>
        <taxon>Pseudomonadati</taxon>
        <taxon>Bacteroidota</taxon>
        <taxon>Flavobacteriia</taxon>
        <taxon>Flavobacteriales</taxon>
        <taxon>Flavobacteriaceae</taxon>
        <taxon>Leeuwenhoekiella</taxon>
    </lineage>
</organism>
<keyword evidence="1" id="KW-0472">Membrane</keyword>
<comment type="caution">
    <text evidence="2">The sequence shown here is derived from an EMBL/GenBank/DDBJ whole genome shotgun (WGS) entry which is preliminary data.</text>
</comment>
<dbReference type="OrthoDB" id="6307929at2"/>
<dbReference type="EMBL" id="QOVM01000004">
    <property type="protein sequence ID" value="RXG22000.1"/>
    <property type="molecule type" value="Genomic_DNA"/>
</dbReference>
<keyword evidence="1" id="KW-1133">Transmembrane helix</keyword>
<evidence type="ECO:0000313" key="3">
    <source>
        <dbReference type="Proteomes" id="UP000289238"/>
    </source>
</evidence>
<dbReference type="Proteomes" id="UP000289238">
    <property type="component" value="Unassembled WGS sequence"/>
</dbReference>
<name>A0A4Q0P5U7_9FLAO</name>
<feature type="transmembrane region" description="Helical" evidence="1">
    <location>
        <begin position="425"/>
        <end position="443"/>
    </location>
</feature>
<evidence type="ECO:0000313" key="2">
    <source>
        <dbReference type="EMBL" id="RXG22000.1"/>
    </source>
</evidence>
<dbReference type="AlphaFoldDB" id="A0A4Q0P5U7"/>
<feature type="transmembrane region" description="Helical" evidence="1">
    <location>
        <begin position="395"/>
        <end position="419"/>
    </location>
</feature>
<feature type="transmembrane region" description="Helical" evidence="1">
    <location>
        <begin position="188"/>
        <end position="216"/>
    </location>
</feature>
<dbReference type="RefSeq" id="WP_128757906.1">
    <property type="nucleotide sequence ID" value="NZ_QOVM01000004.1"/>
</dbReference>
<dbReference type="PANTHER" id="PTHR34219">
    <property type="entry name" value="IRON-REGULATED INNER MEMBRANE PROTEIN-RELATED"/>
    <property type="match status" value="1"/>
</dbReference>
<protein>
    <submittedName>
        <fullName evidence="2">Putative iron-regulated membrane protein</fullName>
    </submittedName>
</protein>
<dbReference type="PANTHER" id="PTHR34219:SF3">
    <property type="entry name" value="BLL7967 PROTEIN"/>
    <property type="match status" value="1"/>
</dbReference>
<accession>A0A4Q0P5U7</accession>
<feature type="transmembrane region" description="Helical" evidence="1">
    <location>
        <begin position="484"/>
        <end position="507"/>
    </location>
</feature>
<proteinExistence type="predicted"/>
<reference evidence="2 3" key="1">
    <citation type="submission" date="2018-07" db="EMBL/GenBank/DDBJ databases">
        <title>Leeuwenhoekiella genomics.</title>
        <authorList>
            <person name="Tahon G."/>
            <person name="Willems A."/>
        </authorList>
    </citation>
    <scope>NUCLEOTIDE SEQUENCE [LARGE SCALE GENOMIC DNA]</scope>
    <source>
        <strain evidence="2 3">LMG 22550</strain>
    </source>
</reference>
<keyword evidence="1" id="KW-0812">Transmembrane</keyword>
<dbReference type="InterPro" id="IPR005625">
    <property type="entry name" value="PepSY-ass_TM"/>
</dbReference>
<feature type="transmembrane region" description="Helical" evidence="1">
    <location>
        <begin position="145"/>
        <end position="167"/>
    </location>
</feature>
<feature type="transmembrane region" description="Helical" evidence="1">
    <location>
        <begin position="349"/>
        <end position="375"/>
    </location>
</feature>
<sequence>MNNRLYNLFFNLHTVSGIVISVALYIIFFAGSFSFFRDDIIAWERNQNELSADNLPAQINPVLDSIHERYNLNSRDITLKTYYEERRIAVSLGALKDSLITNDNPRAQFFYIDPLTYKQQSYAESYTLGEFLYRLHFLTQFFYPVGYYISGFVAFFFLFAILTGLLIHWKKILSNFYTFRPLAKLKTMWTDAHTALGMIGLPFQFVLAVSGAFFMLKVLLLTPAAVSLYGGNEAAVYQDLEFDVPSYNFENKRLEQTPKLDSYLLKVRDDWPGFNVNELVINNYGDQNMHITLKGHQNYTEKFNAPGTSIFAVASGENTIVKNPYSDASYLDSVKNVMYRLHFGDYGGYLLRIISFLLGIITCVVIISGVLIWLLSRDKKNVPLKKQKFYRRVALTYLAICLSMYPVTALSFVVVKLAYPLTENSIYWFYLITWALASAYLIFKKDRGNCIRFSLLWGSIFGFIVPIANYSITKTTFWENLSMGNYQIAFVDVFWIALALCTLFAYLKVRKKTNN</sequence>